<feature type="region of interest" description="Disordered" evidence="1">
    <location>
        <begin position="318"/>
        <end position="379"/>
    </location>
</feature>
<comment type="caution">
    <text evidence="4">The sequence shown here is derived from an EMBL/GenBank/DDBJ whole genome shotgun (WGS) entry which is preliminary data.</text>
</comment>
<feature type="compositionally biased region" description="Gly residues" evidence="1">
    <location>
        <begin position="367"/>
        <end position="379"/>
    </location>
</feature>
<reference evidence="4" key="1">
    <citation type="submission" date="2022-11" db="EMBL/GenBank/DDBJ databases">
        <authorList>
            <person name="Somphong A."/>
            <person name="Phongsopitanun W."/>
        </authorList>
    </citation>
    <scope>NUCLEOTIDE SEQUENCE</scope>
    <source>
        <strain evidence="4">Pm04-4</strain>
    </source>
</reference>
<evidence type="ECO:0000256" key="1">
    <source>
        <dbReference type="SAM" id="MobiDB-lite"/>
    </source>
</evidence>
<sequence>MFKLHRLVAAAAAVGALVGAVPSPAVAAPVEAPFRLVVPDVGVSNVTGSYVPPVLVPGESAPQSLAGVRITVDAGEVAGFASVSFMARECSVSCDLGAMGAPGTWRLPQMLVKPKAGAAVGTSGSVEVTVRADGYEPVVATAKLTVTDVDVVAGPPVATYTVRNGTEKAQVVLQVTNRGRETVSDLTFAFAGDPGLRWRPSAPDVNCRYGGGGVSREVFYGPEMFCDVHNFDLEPGQTYELTDSGLMAPEGELGDRYAFRATFWAGPGAENVTDALRQLPGMYAYSHGINAPRRIPAGSGAPVSSGLMVVGALTVGAPATTTPPGTPGEPVPSATATPGEPTPSAEPTTPGESPTPGETATVIPAPGQGGGGGDGDGGGLPVTGSNVTIAAGLGVLLLAAGAAAFVTARRRRTRFTA</sequence>
<keyword evidence="2" id="KW-0812">Transmembrane</keyword>
<proteinExistence type="predicted"/>
<feature type="compositionally biased region" description="Low complexity" evidence="1">
    <location>
        <begin position="331"/>
        <end position="361"/>
    </location>
</feature>
<feature type="chain" id="PRO_5045171115" evidence="3">
    <location>
        <begin position="28"/>
        <end position="417"/>
    </location>
</feature>
<accession>A0ABT4AY41</accession>
<organism evidence="4 5">
    <name type="scientific">Paractinoplanes pyxinae</name>
    <dbReference type="NCBI Taxonomy" id="2997416"/>
    <lineage>
        <taxon>Bacteria</taxon>
        <taxon>Bacillati</taxon>
        <taxon>Actinomycetota</taxon>
        <taxon>Actinomycetes</taxon>
        <taxon>Micromonosporales</taxon>
        <taxon>Micromonosporaceae</taxon>
        <taxon>Paractinoplanes</taxon>
    </lineage>
</organism>
<protein>
    <submittedName>
        <fullName evidence="4">LPXTG cell wall anchor domain-containing protein</fullName>
    </submittedName>
</protein>
<feature type="transmembrane region" description="Helical" evidence="2">
    <location>
        <begin position="389"/>
        <end position="408"/>
    </location>
</feature>
<evidence type="ECO:0000313" key="4">
    <source>
        <dbReference type="EMBL" id="MCY1139159.1"/>
    </source>
</evidence>
<keyword evidence="2" id="KW-0472">Membrane</keyword>
<dbReference type="EMBL" id="JAPNTZ010000004">
    <property type="protein sequence ID" value="MCY1139159.1"/>
    <property type="molecule type" value="Genomic_DNA"/>
</dbReference>
<evidence type="ECO:0000256" key="2">
    <source>
        <dbReference type="SAM" id="Phobius"/>
    </source>
</evidence>
<evidence type="ECO:0000313" key="5">
    <source>
        <dbReference type="Proteomes" id="UP001151002"/>
    </source>
</evidence>
<dbReference type="NCBIfam" id="TIGR01167">
    <property type="entry name" value="LPXTG_anchor"/>
    <property type="match status" value="1"/>
</dbReference>
<gene>
    <name evidence="4" type="ORF">OWR29_14265</name>
</gene>
<evidence type="ECO:0000256" key="3">
    <source>
        <dbReference type="SAM" id="SignalP"/>
    </source>
</evidence>
<keyword evidence="3" id="KW-0732">Signal</keyword>
<dbReference type="Proteomes" id="UP001151002">
    <property type="component" value="Unassembled WGS sequence"/>
</dbReference>
<keyword evidence="5" id="KW-1185">Reference proteome</keyword>
<name>A0ABT4AY41_9ACTN</name>
<feature type="signal peptide" evidence="3">
    <location>
        <begin position="1"/>
        <end position="27"/>
    </location>
</feature>
<dbReference type="RefSeq" id="WP_267563235.1">
    <property type="nucleotide sequence ID" value="NZ_JAPNTZ010000004.1"/>
</dbReference>
<keyword evidence="2" id="KW-1133">Transmembrane helix</keyword>